<dbReference type="PROSITE" id="PS51004">
    <property type="entry name" value="SEMA"/>
    <property type="match status" value="1"/>
</dbReference>
<dbReference type="EMBL" id="CAJOBZ010000025">
    <property type="protein sequence ID" value="CAF4876193.1"/>
    <property type="molecule type" value="Genomic_DNA"/>
</dbReference>
<dbReference type="InterPro" id="IPR036352">
    <property type="entry name" value="Semap_dom_sf"/>
</dbReference>
<dbReference type="PANTHER" id="PTHR11036">
    <property type="entry name" value="SEMAPHORIN"/>
    <property type="match status" value="1"/>
</dbReference>
<gene>
    <name evidence="4" type="ORF">PMACD_LOCUS9194</name>
</gene>
<evidence type="ECO:0000256" key="1">
    <source>
        <dbReference type="ARBA" id="ARBA00022782"/>
    </source>
</evidence>
<dbReference type="GO" id="GO:0030335">
    <property type="term" value="P:positive regulation of cell migration"/>
    <property type="evidence" value="ECO:0007669"/>
    <property type="project" value="TreeGrafter"/>
</dbReference>
<comment type="caution">
    <text evidence="4">The sequence shown here is derived from an EMBL/GenBank/DDBJ whole genome shotgun (WGS) entry which is preliminary data.</text>
</comment>
<dbReference type="SUPFAM" id="SSF101912">
    <property type="entry name" value="Sema domain"/>
    <property type="match status" value="1"/>
</dbReference>
<dbReference type="GO" id="GO:0045499">
    <property type="term" value="F:chemorepellent activity"/>
    <property type="evidence" value="ECO:0007669"/>
    <property type="project" value="TreeGrafter"/>
</dbReference>
<sequence length="184" mass="21429">MHSGYHHVREFSCGTLYYRTLFVDTKRDALYVGAMDRLYRLNMNNISASHCERDAINLEPSNVAQCVSKGKSEHFDCRNHIRVIQPMGDGSRLYICGTNAHSPKDWVLYQNKCLLVNTDTEPVIYPTFVNFFIADDSEDLWLLSRKYLADQFHWTLAKDLNRLHMLQTKSARWYQIVTITSESV</sequence>
<dbReference type="InterPro" id="IPR015943">
    <property type="entry name" value="WD40/YVTN_repeat-like_dom_sf"/>
</dbReference>
<name>A0A821TGN6_9NEOP</name>
<accession>A0A821TGN6</accession>
<evidence type="ECO:0000313" key="4">
    <source>
        <dbReference type="EMBL" id="CAF4876193.1"/>
    </source>
</evidence>
<comment type="caution">
    <text evidence="2">Lacks conserved residue(s) required for the propagation of feature annotation.</text>
</comment>
<feature type="domain" description="Sema" evidence="3">
    <location>
        <begin position="1"/>
        <end position="184"/>
    </location>
</feature>
<dbReference type="GO" id="GO:0007411">
    <property type="term" value="P:axon guidance"/>
    <property type="evidence" value="ECO:0007669"/>
    <property type="project" value="TreeGrafter"/>
</dbReference>
<evidence type="ECO:0000256" key="2">
    <source>
        <dbReference type="PROSITE-ProRule" id="PRU00352"/>
    </source>
</evidence>
<organism evidence="4 5">
    <name type="scientific">Pieris macdunnoughi</name>
    <dbReference type="NCBI Taxonomy" id="345717"/>
    <lineage>
        <taxon>Eukaryota</taxon>
        <taxon>Metazoa</taxon>
        <taxon>Ecdysozoa</taxon>
        <taxon>Arthropoda</taxon>
        <taxon>Hexapoda</taxon>
        <taxon>Insecta</taxon>
        <taxon>Pterygota</taxon>
        <taxon>Neoptera</taxon>
        <taxon>Endopterygota</taxon>
        <taxon>Lepidoptera</taxon>
        <taxon>Glossata</taxon>
        <taxon>Ditrysia</taxon>
        <taxon>Papilionoidea</taxon>
        <taxon>Pieridae</taxon>
        <taxon>Pierinae</taxon>
        <taxon>Pieris</taxon>
    </lineage>
</organism>
<keyword evidence="1" id="KW-0221">Differentiation</keyword>
<dbReference type="AlphaFoldDB" id="A0A821TGN6"/>
<keyword evidence="5" id="KW-1185">Reference proteome</keyword>
<dbReference type="InterPro" id="IPR001627">
    <property type="entry name" value="Semap_dom"/>
</dbReference>
<dbReference type="InterPro" id="IPR027231">
    <property type="entry name" value="Semaphorin"/>
</dbReference>
<dbReference type="PANTHER" id="PTHR11036:SF90">
    <property type="entry name" value="SEMAPHORIN 2B, ISOFORM D-RELATED"/>
    <property type="match status" value="1"/>
</dbReference>
<dbReference type="GO" id="GO:0071526">
    <property type="term" value="P:semaphorin-plexin signaling pathway"/>
    <property type="evidence" value="ECO:0007669"/>
    <property type="project" value="TreeGrafter"/>
</dbReference>
<dbReference type="OrthoDB" id="9988752at2759"/>
<evidence type="ECO:0000259" key="3">
    <source>
        <dbReference type="PROSITE" id="PS51004"/>
    </source>
</evidence>
<protein>
    <recommendedName>
        <fullName evidence="3">Sema domain-containing protein</fullName>
    </recommendedName>
</protein>
<dbReference type="Gene3D" id="2.130.10.10">
    <property type="entry name" value="YVTN repeat-like/Quinoprotein amine dehydrogenase"/>
    <property type="match status" value="1"/>
</dbReference>
<proteinExistence type="predicted"/>
<dbReference type="GO" id="GO:0005886">
    <property type="term" value="C:plasma membrane"/>
    <property type="evidence" value="ECO:0007669"/>
    <property type="project" value="TreeGrafter"/>
</dbReference>
<dbReference type="Proteomes" id="UP000663880">
    <property type="component" value="Unassembled WGS sequence"/>
</dbReference>
<evidence type="ECO:0000313" key="5">
    <source>
        <dbReference type="Proteomes" id="UP000663880"/>
    </source>
</evidence>
<reference evidence="4" key="1">
    <citation type="submission" date="2021-02" db="EMBL/GenBank/DDBJ databases">
        <authorList>
            <person name="Steward A R."/>
        </authorList>
    </citation>
    <scope>NUCLEOTIDE SEQUENCE</scope>
</reference>
<dbReference type="GO" id="GO:0030215">
    <property type="term" value="F:semaphorin receptor binding"/>
    <property type="evidence" value="ECO:0007669"/>
    <property type="project" value="InterPro"/>
</dbReference>